<protein>
    <submittedName>
        <fullName evidence="1">Uncharacterized protein</fullName>
    </submittedName>
</protein>
<accession>A0A1Q9GFH0</accession>
<dbReference type="OrthoDB" id="5827825at2"/>
<dbReference type="Proteomes" id="UP000186905">
    <property type="component" value="Unassembled WGS sequence"/>
</dbReference>
<sequence>MLTEQLFSAYLGELYGIAFFTAFAEKYSDDKHINKWQKLILVEQVTARHLKTGLEKLGISCPDNSPEMEQKGAHDAQKWLSLEWPALVDTMASWVEPYALKYRHQAQQARQHSELFQLVQEHEDAILAFLQGEQSEKTNSQAALDSFLSRYHHHDNQ</sequence>
<dbReference type="RefSeq" id="WP_075766653.1">
    <property type="nucleotide sequence ID" value="NZ_MJIL01000088.1"/>
</dbReference>
<comment type="caution">
    <text evidence="1">The sequence shown here is derived from an EMBL/GenBank/DDBJ whole genome shotgun (WGS) entry which is preliminary data.</text>
</comment>
<gene>
    <name evidence="1" type="ORF">BIT28_25545</name>
</gene>
<organism evidence="1 2">
    <name type="scientific">Photobacterium proteolyticum</name>
    <dbReference type="NCBI Taxonomy" id="1903952"/>
    <lineage>
        <taxon>Bacteria</taxon>
        <taxon>Pseudomonadati</taxon>
        <taxon>Pseudomonadota</taxon>
        <taxon>Gammaproteobacteria</taxon>
        <taxon>Vibrionales</taxon>
        <taxon>Vibrionaceae</taxon>
        <taxon>Photobacterium</taxon>
    </lineage>
</organism>
<dbReference type="STRING" id="1903952.BIT28_25545"/>
<reference evidence="1 2" key="1">
    <citation type="submission" date="2016-09" db="EMBL/GenBank/DDBJ databases">
        <title>Photobacterium proteolyticum sp. nov. a protease producing bacterium isolated from ocean sediments of Laizhou Bay.</title>
        <authorList>
            <person name="Li Y."/>
        </authorList>
    </citation>
    <scope>NUCLEOTIDE SEQUENCE [LARGE SCALE GENOMIC DNA]</scope>
    <source>
        <strain evidence="1 2">13-12</strain>
    </source>
</reference>
<name>A0A1Q9GFH0_9GAMM</name>
<evidence type="ECO:0000313" key="2">
    <source>
        <dbReference type="Proteomes" id="UP000186905"/>
    </source>
</evidence>
<dbReference type="AlphaFoldDB" id="A0A1Q9GFH0"/>
<proteinExistence type="predicted"/>
<evidence type="ECO:0000313" key="1">
    <source>
        <dbReference type="EMBL" id="OLQ73186.1"/>
    </source>
</evidence>
<dbReference type="EMBL" id="MJIL01000088">
    <property type="protein sequence ID" value="OLQ73186.1"/>
    <property type="molecule type" value="Genomic_DNA"/>
</dbReference>
<keyword evidence="2" id="KW-1185">Reference proteome</keyword>